<dbReference type="SUPFAM" id="SSF47240">
    <property type="entry name" value="Ferritin-like"/>
    <property type="match status" value="1"/>
</dbReference>
<name>A0A9D4YV37_CHLVU</name>
<proteinExistence type="predicted"/>
<protein>
    <submittedName>
        <fullName evidence="2">Uncharacterized protein</fullName>
    </submittedName>
</protein>
<dbReference type="OrthoDB" id="426882at2759"/>
<dbReference type="InterPro" id="IPR007402">
    <property type="entry name" value="DUF455"/>
</dbReference>
<comment type="caution">
    <text evidence="2">The sequence shown here is derived from an EMBL/GenBank/DDBJ whole genome shotgun (WGS) entry which is preliminary data.</text>
</comment>
<sequence length="365" mass="39691">MDPKPGDDIVQAAIKVLLTGTASGKADRTEAIVRLWEAGSITLPVAGRSYMVPDRPARDGDKVKLVGANNVAKRGRGGSLRSRQAILHALVHIESSAVDLAWDIIARFGAADAGYQLPADFFSDFIAVASDECRHYRLLEQRLEETGSHYGALPAHDGLWEAAVDTAGSLAARLAVEHCTHEARGLDVLPSTIAKFRLNGDRASADLLEHVVYPEEISHCAAGVRWLKHLHSVAHNHDWGQAQHAQRGHEEGGQQQQQQQQLEAVDQQTGLKQQQQQQEAVDQETVSQQQQASVAAGAVIPPWAAEARGFSSVELWFHALIRRHFHGLFKPPFNDEARAQAGFGPEWYLPLTVPASPPAASNGDS</sequence>
<feature type="region of interest" description="Disordered" evidence="1">
    <location>
        <begin position="241"/>
        <end position="276"/>
    </location>
</feature>
<reference evidence="2" key="1">
    <citation type="journal article" date="2019" name="Plant J.">
        <title>Chlorella vulgaris genome assembly and annotation reveals the molecular basis for metabolic acclimation to high light conditions.</title>
        <authorList>
            <person name="Cecchin M."/>
            <person name="Marcolungo L."/>
            <person name="Rossato M."/>
            <person name="Girolomoni L."/>
            <person name="Cosentino E."/>
            <person name="Cuine S."/>
            <person name="Li-Beisson Y."/>
            <person name="Delledonne M."/>
            <person name="Ballottari M."/>
        </authorList>
    </citation>
    <scope>NUCLEOTIDE SEQUENCE</scope>
    <source>
        <strain evidence="2">211/11P</strain>
    </source>
</reference>
<keyword evidence="3" id="KW-1185">Reference proteome</keyword>
<evidence type="ECO:0000313" key="2">
    <source>
        <dbReference type="EMBL" id="KAI3428142.1"/>
    </source>
</evidence>
<reference evidence="2" key="2">
    <citation type="submission" date="2020-11" db="EMBL/GenBank/DDBJ databases">
        <authorList>
            <person name="Cecchin M."/>
            <person name="Marcolungo L."/>
            <person name="Rossato M."/>
            <person name="Girolomoni L."/>
            <person name="Cosentino E."/>
            <person name="Cuine S."/>
            <person name="Li-Beisson Y."/>
            <person name="Delledonne M."/>
            <person name="Ballottari M."/>
        </authorList>
    </citation>
    <scope>NUCLEOTIDE SEQUENCE</scope>
    <source>
        <strain evidence="2">211/11P</strain>
        <tissue evidence="2">Whole cell</tissue>
    </source>
</reference>
<gene>
    <name evidence="2" type="ORF">D9Q98_006526</name>
</gene>
<evidence type="ECO:0000313" key="3">
    <source>
        <dbReference type="Proteomes" id="UP001055712"/>
    </source>
</evidence>
<accession>A0A9D4YV37</accession>
<dbReference type="EMBL" id="SIDB01000009">
    <property type="protein sequence ID" value="KAI3428142.1"/>
    <property type="molecule type" value="Genomic_DNA"/>
</dbReference>
<dbReference type="AlphaFoldDB" id="A0A9D4YV37"/>
<dbReference type="InterPro" id="IPR009078">
    <property type="entry name" value="Ferritin-like_SF"/>
</dbReference>
<organism evidence="2 3">
    <name type="scientific">Chlorella vulgaris</name>
    <name type="common">Green alga</name>
    <dbReference type="NCBI Taxonomy" id="3077"/>
    <lineage>
        <taxon>Eukaryota</taxon>
        <taxon>Viridiplantae</taxon>
        <taxon>Chlorophyta</taxon>
        <taxon>core chlorophytes</taxon>
        <taxon>Trebouxiophyceae</taxon>
        <taxon>Chlorellales</taxon>
        <taxon>Chlorellaceae</taxon>
        <taxon>Chlorella clade</taxon>
        <taxon>Chlorella</taxon>
    </lineage>
</organism>
<feature type="compositionally biased region" description="Low complexity" evidence="1">
    <location>
        <begin position="253"/>
        <end position="276"/>
    </location>
</feature>
<dbReference type="CDD" id="cd00657">
    <property type="entry name" value="Ferritin_like"/>
    <property type="match status" value="1"/>
</dbReference>
<dbReference type="PANTHER" id="PTHR42782">
    <property type="entry name" value="SI:CH73-314G15.3"/>
    <property type="match status" value="1"/>
</dbReference>
<dbReference type="Proteomes" id="UP001055712">
    <property type="component" value="Unassembled WGS sequence"/>
</dbReference>
<evidence type="ECO:0000256" key="1">
    <source>
        <dbReference type="SAM" id="MobiDB-lite"/>
    </source>
</evidence>
<dbReference type="Pfam" id="PF04305">
    <property type="entry name" value="DUF455"/>
    <property type="match status" value="1"/>
</dbReference>
<dbReference type="PANTHER" id="PTHR42782:SF2">
    <property type="entry name" value="3-OXOACYL-[ACYL-CARRIER-PROTEIN] SYNTHASE-LIKE PROTEIN"/>
    <property type="match status" value="1"/>
</dbReference>